<evidence type="ECO:0000313" key="2">
    <source>
        <dbReference type="EMBL" id="KAG2542460.1"/>
    </source>
</evidence>
<name>A0A8T0MZ76_PANVG</name>
<comment type="caution">
    <text evidence="2">The sequence shown here is derived from an EMBL/GenBank/DDBJ whole genome shotgun (WGS) entry which is preliminary data.</text>
</comment>
<accession>A0A8T0MZ76</accession>
<organism evidence="2 3">
    <name type="scientific">Panicum virgatum</name>
    <name type="common">Blackwell switchgrass</name>
    <dbReference type="NCBI Taxonomy" id="38727"/>
    <lineage>
        <taxon>Eukaryota</taxon>
        <taxon>Viridiplantae</taxon>
        <taxon>Streptophyta</taxon>
        <taxon>Embryophyta</taxon>
        <taxon>Tracheophyta</taxon>
        <taxon>Spermatophyta</taxon>
        <taxon>Magnoliopsida</taxon>
        <taxon>Liliopsida</taxon>
        <taxon>Poales</taxon>
        <taxon>Poaceae</taxon>
        <taxon>PACMAD clade</taxon>
        <taxon>Panicoideae</taxon>
        <taxon>Panicodae</taxon>
        <taxon>Paniceae</taxon>
        <taxon>Panicinae</taxon>
        <taxon>Panicum</taxon>
        <taxon>Panicum sect. Hiantes</taxon>
    </lineage>
</organism>
<feature type="compositionally biased region" description="Basic and acidic residues" evidence="1">
    <location>
        <begin position="64"/>
        <end position="77"/>
    </location>
</feature>
<evidence type="ECO:0000256" key="1">
    <source>
        <dbReference type="SAM" id="MobiDB-lite"/>
    </source>
</evidence>
<feature type="region of interest" description="Disordered" evidence="1">
    <location>
        <begin position="14"/>
        <end position="108"/>
    </location>
</feature>
<evidence type="ECO:0000313" key="3">
    <source>
        <dbReference type="Proteomes" id="UP000823388"/>
    </source>
</evidence>
<proteinExistence type="predicted"/>
<dbReference type="AlphaFoldDB" id="A0A8T0MZ76"/>
<dbReference type="EMBL" id="CM029054">
    <property type="protein sequence ID" value="KAG2542460.1"/>
    <property type="molecule type" value="Genomic_DNA"/>
</dbReference>
<gene>
    <name evidence="2" type="ORF">PVAP13_9NG639201</name>
</gene>
<sequence>MHIRRRVEFYNKPLPLMTRRPGRRRRAGSPAPRPPTLRLTALLRSEGRRPPHPSGSSPSSTARADLRRRPRVGDLRRAPGTPPALAPGSPTSAAPLGRRPPLAPSRLPPSLPGIAFRVGQGSNPFHLKVLIEFEDGDGGEPGCRWWTEPCSWMHP</sequence>
<protein>
    <submittedName>
        <fullName evidence="2">Uncharacterized protein</fullName>
    </submittedName>
</protein>
<reference evidence="2" key="1">
    <citation type="submission" date="2020-05" db="EMBL/GenBank/DDBJ databases">
        <title>WGS assembly of Panicum virgatum.</title>
        <authorList>
            <person name="Lovell J.T."/>
            <person name="Jenkins J."/>
            <person name="Shu S."/>
            <person name="Juenger T.E."/>
            <person name="Schmutz J."/>
        </authorList>
    </citation>
    <scope>NUCLEOTIDE SEQUENCE</scope>
    <source>
        <strain evidence="2">AP13</strain>
    </source>
</reference>
<keyword evidence="3" id="KW-1185">Reference proteome</keyword>
<dbReference type="Proteomes" id="UP000823388">
    <property type="component" value="Chromosome 9N"/>
</dbReference>